<keyword evidence="1" id="KW-1133">Transmembrane helix</keyword>
<dbReference type="OrthoDB" id="7356451at2"/>
<evidence type="ECO:0000256" key="1">
    <source>
        <dbReference type="SAM" id="Phobius"/>
    </source>
</evidence>
<feature type="domain" description="TadE-like" evidence="2">
    <location>
        <begin position="14"/>
        <end position="56"/>
    </location>
</feature>
<keyword evidence="4" id="KW-1185">Reference proteome</keyword>
<dbReference type="RefSeq" id="WP_028752609.1">
    <property type="nucleotide sequence ID" value="NZ_JACIIG010000008.1"/>
</dbReference>
<organism evidence="3 4">
    <name type="scientific">Rhizobium leucaenae</name>
    <dbReference type="NCBI Taxonomy" id="29450"/>
    <lineage>
        <taxon>Bacteria</taxon>
        <taxon>Pseudomonadati</taxon>
        <taxon>Pseudomonadota</taxon>
        <taxon>Alphaproteobacteria</taxon>
        <taxon>Hyphomicrobiales</taxon>
        <taxon>Rhizobiaceae</taxon>
        <taxon>Rhizobium/Agrobacterium group</taxon>
        <taxon>Rhizobium</taxon>
    </lineage>
</organism>
<keyword evidence="1" id="KW-0812">Transmembrane</keyword>
<dbReference type="AlphaFoldDB" id="A0A7W6ZV89"/>
<comment type="caution">
    <text evidence="3">The sequence shown here is derived from an EMBL/GenBank/DDBJ whole genome shotgun (WGS) entry which is preliminary data.</text>
</comment>
<dbReference type="Pfam" id="PF07811">
    <property type="entry name" value="TadE"/>
    <property type="match status" value="1"/>
</dbReference>
<proteinExistence type="predicted"/>
<accession>A0A7W6ZV89</accession>
<feature type="transmembrane region" description="Helical" evidence="1">
    <location>
        <begin position="20"/>
        <end position="42"/>
    </location>
</feature>
<dbReference type="InterPro" id="IPR012495">
    <property type="entry name" value="TadE-like_dom"/>
</dbReference>
<dbReference type="EMBL" id="JACIIG010000008">
    <property type="protein sequence ID" value="MBB4569362.1"/>
    <property type="molecule type" value="Genomic_DNA"/>
</dbReference>
<dbReference type="Proteomes" id="UP000543836">
    <property type="component" value="Unassembled WGS sequence"/>
</dbReference>
<evidence type="ECO:0000313" key="4">
    <source>
        <dbReference type="Proteomes" id="UP000543836"/>
    </source>
</evidence>
<name>A0A7W6ZV89_9HYPH</name>
<gene>
    <name evidence="3" type="ORF">GGE60_003486</name>
</gene>
<evidence type="ECO:0000313" key="3">
    <source>
        <dbReference type="EMBL" id="MBB4569362.1"/>
    </source>
</evidence>
<sequence length="145" mass="15764">MIRDLRRLWLARAGASAVEFALVAPLFFLMLFGIVEFGRMFWTSHALHETAIATARCMGIPQLECEDGGVYNASMAIAFAQTKASGWLINLDASSITLDKDASCYGLEGFSQVKIAYQFATVLPNLLSSMVGGTDLTAQACYTNH</sequence>
<keyword evidence="1" id="KW-0472">Membrane</keyword>
<reference evidence="3 4" key="1">
    <citation type="submission" date="2020-08" db="EMBL/GenBank/DDBJ databases">
        <title>Genomic Encyclopedia of Type Strains, Phase IV (KMG-V): Genome sequencing to study the core and pangenomes of soil and plant-associated prokaryotes.</title>
        <authorList>
            <person name="Whitman W."/>
        </authorList>
    </citation>
    <scope>NUCLEOTIDE SEQUENCE [LARGE SCALE GENOMIC DNA]</scope>
    <source>
        <strain evidence="3 4">SEMIA 492</strain>
    </source>
</reference>
<protein>
    <recommendedName>
        <fullName evidence="2">TadE-like domain-containing protein</fullName>
    </recommendedName>
</protein>
<evidence type="ECO:0000259" key="2">
    <source>
        <dbReference type="Pfam" id="PF07811"/>
    </source>
</evidence>